<comment type="caution">
    <text evidence="1">The sequence shown here is derived from an EMBL/GenBank/DDBJ whole genome shotgun (WGS) entry which is preliminary data.</text>
</comment>
<organism evidence="1 2">
    <name type="scientific">Gigaspora margarita</name>
    <dbReference type="NCBI Taxonomy" id="4874"/>
    <lineage>
        <taxon>Eukaryota</taxon>
        <taxon>Fungi</taxon>
        <taxon>Fungi incertae sedis</taxon>
        <taxon>Mucoromycota</taxon>
        <taxon>Glomeromycotina</taxon>
        <taxon>Glomeromycetes</taxon>
        <taxon>Diversisporales</taxon>
        <taxon>Gigasporaceae</taxon>
        <taxon>Gigaspora</taxon>
    </lineage>
</organism>
<reference evidence="1 2" key="1">
    <citation type="submission" date="2021-06" db="EMBL/GenBank/DDBJ databases">
        <authorList>
            <person name="Kallberg Y."/>
            <person name="Tangrot J."/>
            <person name="Rosling A."/>
        </authorList>
    </citation>
    <scope>NUCLEOTIDE SEQUENCE [LARGE SCALE GENOMIC DNA]</scope>
    <source>
        <strain evidence="1 2">120-4 pot B 10/14</strain>
    </source>
</reference>
<name>A0ABN7XQV5_GIGMA</name>
<evidence type="ECO:0000313" key="1">
    <source>
        <dbReference type="EMBL" id="CAG8856691.1"/>
    </source>
</evidence>
<sequence>IFKPLSKPSFESKIANLIQDTKTYSEDPIEQIIITGNKGYLRESKQIK</sequence>
<evidence type="ECO:0000313" key="2">
    <source>
        <dbReference type="Proteomes" id="UP000789901"/>
    </source>
</evidence>
<dbReference type="Proteomes" id="UP000789901">
    <property type="component" value="Unassembled WGS sequence"/>
</dbReference>
<accession>A0ABN7XQV5</accession>
<gene>
    <name evidence="1" type="ORF">GMARGA_LOCUS45512</name>
</gene>
<proteinExistence type="predicted"/>
<feature type="non-terminal residue" evidence="1">
    <location>
        <position position="1"/>
    </location>
</feature>
<dbReference type="EMBL" id="CAJVQB010162747">
    <property type="protein sequence ID" value="CAG8856691.1"/>
    <property type="molecule type" value="Genomic_DNA"/>
</dbReference>
<protein>
    <submittedName>
        <fullName evidence="1">13201_t:CDS:1</fullName>
    </submittedName>
</protein>
<feature type="non-terminal residue" evidence="1">
    <location>
        <position position="48"/>
    </location>
</feature>
<keyword evidence="2" id="KW-1185">Reference proteome</keyword>